<evidence type="ECO:0000256" key="2">
    <source>
        <dbReference type="ARBA" id="ARBA00006448"/>
    </source>
</evidence>
<feature type="region of interest" description="Disordered" evidence="7">
    <location>
        <begin position="182"/>
        <end position="231"/>
    </location>
</feature>
<comment type="similarity">
    <text evidence="2">Belongs to the UPF0702 family.</text>
</comment>
<reference evidence="10 11" key="1">
    <citation type="submission" date="2018-06" db="EMBL/GenBank/DDBJ databases">
        <title>Paenibacillus imtechensis sp. nov.</title>
        <authorList>
            <person name="Pinnaka A.K."/>
            <person name="Singh H."/>
            <person name="Kaur M."/>
        </authorList>
    </citation>
    <scope>NUCLEOTIDE SEQUENCE [LARGE SCALE GENOMIC DNA]</scope>
    <source>
        <strain evidence="10 11">SMB1</strain>
    </source>
</reference>
<dbReference type="GO" id="GO:0005886">
    <property type="term" value="C:plasma membrane"/>
    <property type="evidence" value="ECO:0007669"/>
    <property type="project" value="UniProtKB-SubCell"/>
</dbReference>
<keyword evidence="11" id="KW-1185">Reference proteome</keyword>
<evidence type="ECO:0000256" key="3">
    <source>
        <dbReference type="ARBA" id="ARBA00022475"/>
    </source>
</evidence>
<feature type="transmembrane region" description="Helical" evidence="8">
    <location>
        <begin position="57"/>
        <end position="77"/>
    </location>
</feature>
<dbReference type="OrthoDB" id="1796697at2"/>
<keyword evidence="3" id="KW-1003">Cell membrane</keyword>
<evidence type="ECO:0000256" key="4">
    <source>
        <dbReference type="ARBA" id="ARBA00022692"/>
    </source>
</evidence>
<feature type="domain" description="YetF C-terminal" evidence="9">
    <location>
        <begin position="80"/>
        <end position="155"/>
    </location>
</feature>
<proteinExistence type="inferred from homology"/>
<dbReference type="Pfam" id="PF04239">
    <property type="entry name" value="DUF421"/>
    <property type="match status" value="1"/>
</dbReference>
<evidence type="ECO:0000313" key="11">
    <source>
        <dbReference type="Proteomes" id="UP000249522"/>
    </source>
</evidence>
<evidence type="ECO:0000256" key="6">
    <source>
        <dbReference type="ARBA" id="ARBA00023136"/>
    </source>
</evidence>
<feature type="compositionally biased region" description="Basic and acidic residues" evidence="7">
    <location>
        <begin position="193"/>
        <end position="206"/>
    </location>
</feature>
<keyword evidence="5 8" id="KW-1133">Transmembrane helix</keyword>
<dbReference type="PANTHER" id="PTHR34582:SF2">
    <property type="entry name" value="UPF0702 TRANSMEMBRANE PROTEIN YDFR"/>
    <property type="match status" value="1"/>
</dbReference>
<dbReference type="PANTHER" id="PTHR34582">
    <property type="entry name" value="UPF0702 TRANSMEMBRANE PROTEIN YCAP"/>
    <property type="match status" value="1"/>
</dbReference>
<organism evidence="10 11">
    <name type="scientific">Paenibacillus sambharensis</name>
    <dbReference type="NCBI Taxonomy" id="1803190"/>
    <lineage>
        <taxon>Bacteria</taxon>
        <taxon>Bacillati</taxon>
        <taxon>Bacillota</taxon>
        <taxon>Bacilli</taxon>
        <taxon>Bacillales</taxon>
        <taxon>Paenibacillaceae</taxon>
        <taxon>Paenibacillus</taxon>
    </lineage>
</organism>
<evidence type="ECO:0000256" key="5">
    <source>
        <dbReference type="ARBA" id="ARBA00022989"/>
    </source>
</evidence>
<dbReference type="EMBL" id="QKRB01000041">
    <property type="protein sequence ID" value="PZD96256.1"/>
    <property type="molecule type" value="Genomic_DNA"/>
</dbReference>
<keyword evidence="6 8" id="KW-0472">Membrane</keyword>
<feature type="transmembrane region" description="Helical" evidence="8">
    <location>
        <begin position="33"/>
        <end position="51"/>
    </location>
</feature>
<accession>A0A2W1LAK7</accession>
<dbReference type="InterPro" id="IPR023090">
    <property type="entry name" value="UPF0702_alpha/beta_dom_sf"/>
</dbReference>
<protein>
    <submittedName>
        <fullName evidence="10">DUF421 domain-containing protein</fullName>
    </submittedName>
</protein>
<feature type="transmembrane region" description="Helical" evidence="8">
    <location>
        <begin position="6"/>
        <end position="26"/>
    </location>
</feature>
<dbReference type="Proteomes" id="UP000249522">
    <property type="component" value="Unassembled WGS sequence"/>
</dbReference>
<evidence type="ECO:0000256" key="7">
    <source>
        <dbReference type="SAM" id="MobiDB-lite"/>
    </source>
</evidence>
<dbReference type="AlphaFoldDB" id="A0A2W1LAK7"/>
<evidence type="ECO:0000256" key="1">
    <source>
        <dbReference type="ARBA" id="ARBA00004651"/>
    </source>
</evidence>
<name>A0A2W1LAK7_9BACL</name>
<dbReference type="RefSeq" id="WP_111146254.1">
    <property type="nucleotide sequence ID" value="NZ_QKRB01000041.1"/>
</dbReference>
<dbReference type="Gene3D" id="3.30.240.20">
    <property type="entry name" value="bsu07140 like domains"/>
    <property type="match status" value="1"/>
</dbReference>
<evidence type="ECO:0000313" key="10">
    <source>
        <dbReference type="EMBL" id="PZD96256.1"/>
    </source>
</evidence>
<comment type="subcellular location">
    <subcellularLocation>
        <location evidence="1">Cell membrane</location>
        <topology evidence="1">Multi-pass membrane protein</topology>
    </subcellularLocation>
</comment>
<evidence type="ECO:0000259" key="9">
    <source>
        <dbReference type="Pfam" id="PF04239"/>
    </source>
</evidence>
<comment type="caution">
    <text evidence="10">The sequence shown here is derived from an EMBL/GenBank/DDBJ whole genome shotgun (WGS) entry which is preliminary data.</text>
</comment>
<evidence type="ECO:0000256" key="8">
    <source>
        <dbReference type="SAM" id="Phobius"/>
    </source>
</evidence>
<keyword evidence="4 8" id="KW-0812">Transmembrane</keyword>
<dbReference type="InterPro" id="IPR007353">
    <property type="entry name" value="DUF421"/>
</dbReference>
<sequence>MNLEWQWLWKTILIVVAGAGLLRIAGRKSISQMTTSQTVIMIAIGSLLIQPVSGKSIWVAFSIAAIMVVTLISLEWVQLKLNWVEKLITGSPVPLIVHGKLQERNLKKVRLTLDLLDNQLRQKSVLRRSDVKHAILEPGGQITVVLNESAQMASKQDLVRLSKDVHTLRSLIEQLLEQGKVQAGGQTTGGSKSEAKPGHQKGEKVSDPSTADLFLQVIGEKGPASLEDRLQ</sequence>
<gene>
    <name evidence="10" type="ORF">DNH61_08625</name>
</gene>